<comment type="caution">
    <text evidence="3">The sequence shown here is derived from an EMBL/GenBank/DDBJ whole genome shotgun (WGS) entry which is preliminary data.</text>
</comment>
<evidence type="ECO:0000313" key="4">
    <source>
        <dbReference type="Proteomes" id="UP000252519"/>
    </source>
</evidence>
<keyword evidence="1" id="KW-0175">Coiled coil</keyword>
<feature type="coiled-coil region" evidence="1">
    <location>
        <begin position="318"/>
        <end position="345"/>
    </location>
</feature>
<dbReference type="GO" id="GO:0005929">
    <property type="term" value="C:cilium"/>
    <property type="evidence" value="ECO:0007669"/>
    <property type="project" value="TreeGrafter"/>
</dbReference>
<dbReference type="GO" id="GO:0048487">
    <property type="term" value="F:beta-tubulin binding"/>
    <property type="evidence" value="ECO:0007669"/>
    <property type="project" value="InterPro"/>
</dbReference>
<evidence type="ECO:0000313" key="3">
    <source>
        <dbReference type="EMBL" id="RCN35942.1"/>
    </source>
</evidence>
<dbReference type="Proteomes" id="UP000252519">
    <property type="component" value="Unassembled WGS sequence"/>
</dbReference>
<dbReference type="GO" id="GO:0030992">
    <property type="term" value="C:intraciliary transport particle B"/>
    <property type="evidence" value="ECO:0007669"/>
    <property type="project" value="InterPro"/>
</dbReference>
<name>A0A368FV25_ANCCA</name>
<sequence>MARPPTGLNPTIRPVTQQGLSGGRAVSRLGTGSTRQVHDKSYYMGLLRAKMNQLTAETGRLEEVYQKGLRDRMELDAYEERAKQSAMELKEMQGKLIDYNVIIDHLHTNRELNDIEAEMRRAKESADEIEATVQELFKERQAREREAEEIAMEIEEQKRLNQAVLAGMDPHIRERFDECKEKNEQLKTEVDEMQEEVNRLKEQIDQLEIELGNSPLKKKAIQMQQNIMELEKKKMALIAEKEAQETPEQKKQKLVEQIRTNNEDIEKMEKQLQKINEQINIAHEEIREFDSSADEKLAKNNEKYRDLLVKEQEYDEFLKGFDQQKQALTLELEEHSDEIVRILQKISANIGQSAAMEPSVTALDMDEVLQGRGSLEELQECECAELVFIPSFYYIFSDSLRIMVHTFEYSA</sequence>
<protein>
    <recommendedName>
        <fullName evidence="5">Intraflagellar transport protein 74 homolog</fullName>
    </recommendedName>
</protein>
<dbReference type="AlphaFoldDB" id="A0A368FV25"/>
<dbReference type="PANTHER" id="PTHR31432:SF0">
    <property type="entry name" value="INTRAFLAGELLAR TRANSPORT PROTEIN 74 HOMOLOG"/>
    <property type="match status" value="1"/>
</dbReference>
<proteinExistence type="predicted"/>
<dbReference type="GO" id="GO:0035735">
    <property type="term" value="P:intraciliary transport involved in cilium assembly"/>
    <property type="evidence" value="ECO:0007669"/>
    <property type="project" value="TreeGrafter"/>
</dbReference>
<evidence type="ECO:0008006" key="5">
    <source>
        <dbReference type="Google" id="ProtNLM"/>
    </source>
</evidence>
<evidence type="ECO:0000256" key="2">
    <source>
        <dbReference type="SAM" id="MobiDB-lite"/>
    </source>
</evidence>
<keyword evidence="4" id="KW-1185">Reference proteome</keyword>
<gene>
    <name evidence="3" type="ORF">ANCCAN_18187</name>
</gene>
<organism evidence="3 4">
    <name type="scientific">Ancylostoma caninum</name>
    <name type="common">Dog hookworm</name>
    <dbReference type="NCBI Taxonomy" id="29170"/>
    <lineage>
        <taxon>Eukaryota</taxon>
        <taxon>Metazoa</taxon>
        <taxon>Ecdysozoa</taxon>
        <taxon>Nematoda</taxon>
        <taxon>Chromadorea</taxon>
        <taxon>Rhabditida</taxon>
        <taxon>Rhabditina</taxon>
        <taxon>Rhabditomorpha</taxon>
        <taxon>Strongyloidea</taxon>
        <taxon>Ancylostomatidae</taxon>
        <taxon>Ancylostomatinae</taxon>
        <taxon>Ancylostoma</taxon>
    </lineage>
</organism>
<dbReference type="InterPro" id="IPR029602">
    <property type="entry name" value="IFT74"/>
</dbReference>
<dbReference type="OrthoDB" id="444379at2759"/>
<dbReference type="EMBL" id="JOJR01000609">
    <property type="protein sequence ID" value="RCN35942.1"/>
    <property type="molecule type" value="Genomic_DNA"/>
</dbReference>
<dbReference type="STRING" id="29170.A0A368FV25"/>
<evidence type="ECO:0000256" key="1">
    <source>
        <dbReference type="SAM" id="Coils"/>
    </source>
</evidence>
<feature type="coiled-coil region" evidence="1">
    <location>
        <begin position="75"/>
        <end position="285"/>
    </location>
</feature>
<dbReference type="PANTHER" id="PTHR31432">
    <property type="entry name" value="INTRAFLAGELLAR TRANSPORT PROTEIN 74 HOMOLOG"/>
    <property type="match status" value="1"/>
</dbReference>
<accession>A0A368FV25</accession>
<reference evidence="3 4" key="1">
    <citation type="submission" date="2014-10" db="EMBL/GenBank/DDBJ databases">
        <title>Draft genome of the hookworm Ancylostoma caninum.</title>
        <authorList>
            <person name="Mitreva M."/>
        </authorList>
    </citation>
    <scope>NUCLEOTIDE SEQUENCE [LARGE SCALE GENOMIC DNA]</scope>
    <source>
        <strain evidence="3 4">Baltimore</strain>
    </source>
</reference>
<feature type="region of interest" description="Disordered" evidence="2">
    <location>
        <begin position="1"/>
        <end position="34"/>
    </location>
</feature>